<dbReference type="KEGG" id="sbae:DSM104329_03835"/>
<protein>
    <recommendedName>
        <fullName evidence="3">Tetratricopeptide repeat protein</fullName>
    </recommendedName>
</protein>
<reference evidence="1" key="1">
    <citation type="journal article" date="2022" name="Int. J. Syst. Evol. Microbiol.">
        <title>Pseudomonas aegrilactucae sp. nov. and Pseudomonas morbosilactucae sp. nov., pathogens causing bacterial rot of lettuce in Japan.</title>
        <authorList>
            <person name="Sawada H."/>
            <person name="Fujikawa T."/>
            <person name="Satou M."/>
        </authorList>
    </citation>
    <scope>NUCLEOTIDE SEQUENCE</scope>
    <source>
        <strain evidence="1">0166_1</strain>
    </source>
</reference>
<accession>A0A9E6XZP1</accession>
<dbReference type="AlphaFoldDB" id="A0A9E6XZP1"/>
<organism evidence="1 2">
    <name type="scientific">Capillimicrobium parvum</name>
    <dbReference type="NCBI Taxonomy" id="2884022"/>
    <lineage>
        <taxon>Bacteria</taxon>
        <taxon>Bacillati</taxon>
        <taxon>Actinomycetota</taxon>
        <taxon>Thermoleophilia</taxon>
        <taxon>Solirubrobacterales</taxon>
        <taxon>Capillimicrobiaceae</taxon>
        <taxon>Capillimicrobium</taxon>
    </lineage>
</organism>
<dbReference type="EMBL" id="CP087164">
    <property type="protein sequence ID" value="UGS37419.1"/>
    <property type="molecule type" value="Genomic_DNA"/>
</dbReference>
<dbReference type="InterPro" id="IPR011990">
    <property type="entry name" value="TPR-like_helical_dom_sf"/>
</dbReference>
<dbReference type="SUPFAM" id="SSF48452">
    <property type="entry name" value="TPR-like"/>
    <property type="match status" value="1"/>
</dbReference>
<name>A0A9E6XZP1_9ACTN</name>
<dbReference type="Pfam" id="PF14559">
    <property type="entry name" value="TPR_19"/>
    <property type="match status" value="1"/>
</dbReference>
<proteinExistence type="predicted"/>
<dbReference type="Gene3D" id="1.25.40.10">
    <property type="entry name" value="Tetratricopeptide repeat domain"/>
    <property type="match status" value="1"/>
</dbReference>
<dbReference type="Proteomes" id="UP001162834">
    <property type="component" value="Chromosome"/>
</dbReference>
<evidence type="ECO:0000313" key="2">
    <source>
        <dbReference type="Proteomes" id="UP001162834"/>
    </source>
</evidence>
<keyword evidence="2" id="KW-1185">Reference proteome</keyword>
<sequence>MIARLLLVAVAAVVVVLLVLSRHDAQACQTARFDVLRTSGKVLPMSDRPGAIAAVREHCRGAAGLVAVAGVLHAEGRDREAQRIAQEAVDEEPRNATAWVGLAITADAAGDPVTARRAARRAVALSPLDPPPVSLGGASGP</sequence>
<gene>
    <name evidence="1" type="ORF">DSM104329_03835</name>
</gene>
<evidence type="ECO:0008006" key="3">
    <source>
        <dbReference type="Google" id="ProtNLM"/>
    </source>
</evidence>
<evidence type="ECO:0000313" key="1">
    <source>
        <dbReference type="EMBL" id="UGS37419.1"/>
    </source>
</evidence>
<dbReference type="RefSeq" id="WP_259311474.1">
    <property type="nucleotide sequence ID" value="NZ_CP087164.1"/>
</dbReference>